<evidence type="ECO:0000313" key="3">
    <source>
        <dbReference type="EMBL" id="QIW95351.1"/>
    </source>
</evidence>
<keyword evidence="4" id="KW-1185">Reference proteome</keyword>
<dbReference type="InterPro" id="IPR014722">
    <property type="entry name" value="Rib_uL2_dom2"/>
</dbReference>
<dbReference type="SUPFAM" id="SSF50104">
    <property type="entry name" value="Translation proteins SH3-like domain"/>
    <property type="match status" value="1"/>
</dbReference>
<protein>
    <recommendedName>
        <fullName evidence="2">Translation initiation factor 5A-like N-terminal domain-containing protein</fullName>
    </recommendedName>
</protein>
<sequence length="436" mass="50958">MIENGVRGPQLIDLTRVLTNCKTACIASYTRNPQGPATSFHISKLLKRQLRLEIYPDLLIWADFVSETTRKPGFRRPSPNNETSETTEVKSDARITVEGTGQDDRRQTRREDIHIHQEERRRPVRVTREEEVRFRDDDRRDTRIEVEREHYSQPFRRYASAQIDVEDRVYEKEDRLDITERELRSRFRPSSEPPVWQDKGTYPRQFEEKVKVTEHRTFEEPEHKHKLDMGYHDNEGHYHSFRHGLEKAADRILHPIHGSHHHHHRDSEVVVEDREVFVSAPRRETEHSSRRENKMSSATITIPCHHVRIGDLLILQGRPCQVIRITTSAQTGQHRYLGVDLFTKQLHEESSFVSNPSPSVYVQNMLGPVFKQYRVLDITENGRVVAMTEGGDVKQGLRVLDQSELLQRLTKAYDSGRGSIRTLDVRCINALTFQRA</sequence>
<dbReference type="AlphaFoldDB" id="A0A6H0XKT3"/>
<dbReference type="OrthoDB" id="9975114at2759"/>
<dbReference type="GO" id="GO:0003723">
    <property type="term" value="F:RNA binding"/>
    <property type="evidence" value="ECO:0007669"/>
    <property type="project" value="InterPro"/>
</dbReference>
<dbReference type="GO" id="GO:0045901">
    <property type="term" value="P:positive regulation of translational elongation"/>
    <property type="evidence" value="ECO:0007669"/>
    <property type="project" value="InterPro"/>
</dbReference>
<feature type="domain" description="Translation initiation factor 5A-like N-terminal" evidence="2">
    <location>
        <begin position="297"/>
        <end position="350"/>
    </location>
</feature>
<dbReference type="Gene3D" id="2.40.50.140">
    <property type="entry name" value="Nucleic acid-binding proteins"/>
    <property type="match status" value="1"/>
</dbReference>
<dbReference type="EMBL" id="CP051139">
    <property type="protein sequence ID" value="QIW95351.1"/>
    <property type="molecule type" value="Genomic_DNA"/>
</dbReference>
<dbReference type="Pfam" id="PF21485">
    <property type="entry name" value="IF5A-like_N"/>
    <property type="match status" value="1"/>
</dbReference>
<feature type="compositionally biased region" description="Basic and acidic residues" evidence="1">
    <location>
        <begin position="102"/>
        <end position="116"/>
    </location>
</feature>
<feature type="region of interest" description="Disordered" evidence="1">
    <location>
        <begin position="97"/>
        <end position="116"/>
    </location>
</feature>
<dbReference type="Gene3D" id="2.30.30.30">
    <property type="match status" value="1"/>
</dbReference>
<evidence type="ECO:0000259" key="2">
    <source>
        <dbReference type="Pfam" id="PF21485"/>
    </source>
</evidence>
<dbReference type="InterPro" id="IPR012340">
    <property type="entry name" value="NA-bd_OB-fold"/>
</dbReference>
<name>A0A6H0XKT3_9PEZI</name>
<evidence type="ECO:0000313" key="4">
    <source>
        <dbReference type="Proteomes" id="UP000503462"/>
    </source>
</evidence>
<evidence type="ECO:0000256" key="1">
    <source>
        <dbReference type="SAM" id="MobiDB-lite"/>
    </source>
</evidence>
<accession>A0A6H0XKT3</accession>
<feature type="region of interest" description="Disordered" evidence="1">
    <location>
        <begin position="70"/>
        <end position="90"/>
    </location>
</feature>
<dbReference type="InterPro" id="IPR008991">
    <property type="entry name" value="Translation_prot_SH3-like_sf"/>
</dbReference>
<proteinExistence type="predicted"/>
<organism evidence="3 4">
    <name type="scientific">Peltaster fructicola</name>
    <dbReference type="NCBI Taxonomy" id="286661"/>
    <lineage>
        <taxon>Eukaryota</taxon>
        <taxon>Fungi</taxon>
        <taxon>Dikarya</taxon>
        <taxon>Ascomycota</taxon>
        <taxon>Pezizomycotina</taxon>
        <taxon>Dothideomycetes</taxon>
        <taxon>Dothideomycetes incertae sedis</taxon>
        <taxon>Peltaster</taxon>
    </lineage>
</organism>
<dbReference type="SUPFAM" id="SSF50249">
    <property type="entry name" value="Nucleic acid-binding proteins"/>
    <property type="match status" value="1"/>
</dbReference>
<dbReference type="InterPro" id="IPR048670">
    <property type="entry name" value="IF5A-like_N"/>
</dbReference>
<dbReference type="GO" id="GO:0003746">
    <property type="term" value="F:translation elongation factor activity"/>
    <property type="evidence" value="ECO:0007669"/>
    <property type="project" value="InterPro"/>
</dbReference>
<dbReference type="GO" id="GO:0043022">
    <property type="term" value="F:ribosome binding"/>
    <property type="evidence" value="ECO:0007669"/>
    <property type="project" value="InterPro"/>
</dbReference>
<gene>
    <name evidence="3" type="ORF">AMS68_000869</name>
</gene>
<reference evidence="3 4" key="1">
    <citation type="journal article" date="2016" name="Sci. Rep.">
        <title>Peltaster fructicola genome reveals evolution from an invasive phytopathogen to an ectophytic parasite.</title>
        <authorList>
            <person name="Xu C."/>
            <person name="Chen H."/>
            <person name="Gleason M.L."/>
            <person name="Xu J.R."/>
            <person name="Liu H."/>
            <person name="Zhang R."/>
            <person name="Sun G."/>
        </authorList>
    </citation>
    <scope>NUCLEOTIDE SEQUENCE [LARGE SCALE GENOMIC DNA]</scope>
    <source>
        <strain evidence="3 4">LNHT1506</strain>
    </source>
</reference>
<dbReference type="Proteomes" id="UP000503462">
    <property type="component" value="Chromosome 1"/>
</dbReference>
<dbReference type="InterPro" id="IPR001884">
    <property type="entry name" value="IF5A-like"/>
</dbReference>
<dbReference type="PANTHER" id="PTHR11673">
    <property type="entry name" value="TRANSLATION INITIATION FACTOR 5A FAMILY MEMBER"/>
    <property type="match status" value="1"/>
</dbReference>